<keyword evidence="6" id="KW-0520">NAD</keyword>
<keyword evidence="8" id="KW-0594">Phospholipid biosynthesis</keyword>
<comment type="caution">
    <text evidence="10">The sequence shown here is derived from an EMBL/GenBank/DDBJ whole genome shotgun (WGS) entry which is preliminary data.</text>
</comment>
<reference evidence="10 11" key="1">
    <citation type="journal article" date="2016" name="Environ. Microbiol.">
        <title>Genomic resolution of a cold subsurface aquifer community provides metabolic insights for novel microbes adapted to high CO concentrations.</title>
        <authorList>
            <person name="Probst A.J."/>
            <person name="Castelle C.J."/>
            <person name="Singh A."/>
            <person name="Brown C.T."/>
            <person name="Anantharaman K."/>
            <person name="Sharon I."/>
            <person name="Hug L.A."/>
            <person name="Burstein D."/>
            <person name="Emerson J.B."/>
            <person name="Thomas B.C."/>
            <person name="Banfield J.F."/>
        </authorList>
    </citation>
    <scope>NUCLEOTIDE SEQUENCE [LARGE SCALE GENOMIC DNA]</scope>
    <source>
        <strain evidence="10">CG1_02_38_46</strain>
    </source>
</reference>
<accession>A0A1J4SH65</accession>
<dbReference type="GO" id="GO:0046872">
    <property type="term" value="F:metal ion binding"/>
    <property type="evidence" value="ECO:0007669"/>
    <property type="project" value="UniProtKB-KW"/>
</dbReference>
<keyword evidence="3" id="KW-0479">Metal-binding</keyword>
<evidence type="ECO:0000256" key="2">
    <source>
        <dbReference type="ARBA" id="ARBA00022516"/>
    </source>
</evidence>
<keyword evidence="4" id="KW-0521">NADP</keyword>
<keyword evidence="5" id="KW-0560">Oxidoreductase</keyword>
<dbReference type="PANTHER" id="PTHR43616">
    <property type="entry name" value="GLYCEROL DEHYDROGENASE"/>
    <property type="match status" value="1"/>
</dbReference>
<dbReference type="SUPFAM" id="SSF56796">
    <property type="entry name" value="Dehydroquinate synthase-like"/>
    <property type="match status" value="1"/>
</dbReference>
<evidence type="ECO:0000313" key="11">
    <source>
        <dbReference type="Proteomes" id="UP000182278"/>
    </source>
</evidence>
<evidence type="ECO:0000256" key="4">
    <source>
        <dbReference type="ARBA" id="ARBA00022857"/>
    </source>
</evidence>
<dbReference type="Proteomes" id="UP000182278">
    <property type="component" value="Unassembled WGS sequence"/>
</dbReference>
<dbReference type="PANTHER" id="PTHR43616:SF5">
    <property type="entry name" value="GLYCEROL DEHYDROGENASE 1"/>
    <property type="match status" value="1"/>
</dbReference>
<evidence type="ECO:0000256" key="6">
    <source>
        <dbReference type="ARBA" id="ARBA00023027"/>
    </source>
</evidence>
<evidence type="ECO:0000256" key="9">
    <source>
        <dbReference type="ARBA" id="ARBA00023264"/>
    </source>
</evidence>
<dbReference type="Gene3D" id="3.40.50.1970">
    <property type="match status" value="1"/>
</dbReference>
<evidence type="ECO:0000313" key="10">
    <source>
        <dbReference type="EMBL" id="OIN98851.1"/>
    </source>
</evidence>
<dbReference type="Pfam" id="PF13685">
    <property type="entry name" value="Fe-ADH_2"/>
    <property type="match status" value="1"/>
</dbReference>
<evidence type="ECO:0000256" key="3">
    <source>
        <dbReference type="ARBA" id="ARBA00022723"/>
    </source>
</evidence>
<dbReference type="EMBL" id="MNUO01000002">
    <property type="protein sequence ID" value="OIN98851.1"/>
    <property type="molecule type" value="Genomic_DNA"/>
</dbReference>
<evidence type="ECO:0008006" key="12">
    <source>
        <dbReference type="Google" id="ProtNLM"/>
    </source>
</evidence>
<protein>
    <recommendedName>
        <fullName evidence="12">Alcohol dehydrogenase iron-type/glycerol dehydrogenase GldA domain-containing protein</fullName>
    </recommendedName>
</protein>
<sequence length="188" mass="20547">MGFSSDLKKFLGKKIHCKCGRVHFIPTREIYVGTNAQECLLKFAADSALGRKVLIVGDKNTFAVAGELLSEYLAEKGLKVSVEVFITPRGKNLHAQQELADRLAREIKGKFDFAVAVGSGTINDLVKYACDKVKIPYISYPTAPSMNGYTSPIAALSHKNTKKTLAARPPVAVIADIEVLRNSRHLSK</sequence>
<evidence type="ECO:0000256" key="1">
    <source>
        <dbReference type="ARBA" id="ARBA00022490"/>
    </source>
</evidence>
<dbReference type="AlphaFoldDB" id="A0A1J4SH65"/>
<evidence type="ECO:0000256" key="5">
    <source>
        <dbReference type="ARBA" id="ARBA00023002"/>
    </source>
</evidence>
<keyword evidence="9" id="KW-1208">Phospholipid metabolism</keyword>
<proteinExistence type="predicted"/>
<gene>
    <name evidence="10" type="ORF">AUJ66_00055</name>
</gene>
<name>A0A1J4SH65_9BACT</name>
<dbReference type="GO" id="GO:0008654">
    <property type="term" value="P:phospholipid biosynthetic process"/>
    <property type="evidence" value="ECO:0007669"/>
    <property type="project" value="UniProtKB-KW"/>
</dbReference>
<keyword evidence="1" id="KW-0963">Cytoplasm</keyword>
<evidence type="ECO:0000256" key="8">
    <source>
        <dbReference type="ARBA" id="ARBA00023209"/>
    </source>
</evidence>
<dbReference type="STRING" id="1817893.AUJ66_00055"/>
<organism evidence="10 11">
    <name type="scientific">Candidatus Desantisbacteria bacterium CG1_02_38_46</name>
    <dbReference type="NCBI Taxonomy" id="1817893"/>
    <lineage>
        <taxon>Bacteria</taxon>
        <taxon>Candidatus Desantisiibacteriota</taxon>
    </lineage>
</organism>
<dbReference type="InterPro" id="IPR032837">
    <property type="entry name" value="G1PDH"/>
</dbReference>
<evidence type="ECO:0000256" key="7">
    <source>
        <dbReference type="ARBA" id="ARBA00023098"/>
    </source>
</evidence>
<keyword evidence="2" id="KW-0444">Lipid biosynthesis</keyword>
<dbReference type="InterPro" id="IPR016205">
    <property type="entry name" value="Glycerol_DH"/>
</dbReference>
<dbReference type="GO" id="GO:0016614">
    <property type="term" value="F:oxidoreductase activity, acting on CH-OH group of donors"/>
    <property type="evidence" value="ECO:0007669"/>
    <property type="project" value="InterPro"/>
</dbReference>
<keyword evidence="7" id="KW-0443">Lipid metabolism</keyword>